<reference evidence="4 5" key="1">
    <citation type="submission" date="2019-11" db="EMBL/GenBank/DDBJ databases">
        <title>Pseudooceanicola pacifica sp. nov., isolated from deep-sea sediment of the Pacific Ocean.</title>
        <authorList>
            <person name="Lyu L."/>
        </authorList>
    </citation>
    <scope>NUCLEOTIDE SEQUENCE [LARGE SCALE GENOMIC DNA]</scope>
    <source>
        <strain evidence="4 5">216_PA32_1</strain>
    </source>
</reference>
<evidence type="ECO:0000259" key="2">
    <source>
        <dbReference type="Pfam" id="PF20467"/>
    </source>
</evidence>
<proteinExistence type="predicted"/>
<keyword evidence="5" id="KW-1185">Reference proteome</keyword>
<dbReference type="Proteomes" id="UP000443843">
    <property type="component" value="Unassembled WGS sequence"/>
</dbReference>
<dbReference type="AlphaFoldDB" id="A0A844WFU6"/>
<evidence type="ECO:0000259" key="3">
    <source>
        <dbReference type="Pfam" id="PF20473"/>
    </source>
</evidence>
<dbReference type="InterPro" id="IPR046816">
    <property type="entry name" value="MmeI_Mtase"/>
</dbReference>
<feature type="domain" description="MmeI-like DNA-methyltransferase" evidence="3">
    <location>
        <begin position="2"/>
        <end position="85"/>
    </location>
</feature>
<dbReference type="Pfam" id="PF20467">
    <property type="entry name" value="MmeI_C"/>
    <property type="match status" value="1"/>
</dbReference>
<dbReference type="InterPro" id="IPR046820">
    <property type="entry name" value="MmeI_TRD"/>
</dbReference>
<evidence type="ECO:0000259" key="1">
    <source>
        <dbReference type="Pfam" id="PF20466"/>
    </source>
</evidence>
<gene>
    <name evidence="4" type="ORF">GLS40_10720</name>
</gene>
<feature type="domain" description="MmeI-like target recognition" evidence="1">
    <location>
        <begin position="104"/>
        <end position="304"/>
    </location>
</feature>
<feature type="domain" description="MmeI-like C-terminal" evidence="2">
    <location>
        <begin position="308"/>
        <end position="381"/>
    </location>
</feature>
<dbReference type="Pfam" id="PF20473">
    <property type="entry name" value="MmeI_Mtase"/>
    <property type="match status" value="1"/>
</dbReference>
<evidence type="ECO:0000313" key="4">
    <source>
        <dbReference type="EMBL" id="MWB78499.1"/>
    </source>
</evidence>
<evidence type="ECO:0000313" key="5">
    <source>
        <dbReference type="Proteomes" id="UP000443843"/>
    </source>
</evidence>
<dbReference type="InterPro" id="IPR046818">
    <property type="entry name" value="MmeI_C"/>
</dbReference>
<comment type="caution">
    <text evidence="4">The sequence shown here is derived from an EMBL/GenBank/DDBJ whole genome shotgun (WGS) entry which is preliminary data.</text>
</comment>
<organism evidence="4 5">
    <name type="scientific">Pseudooceanicola pacificus</name>
    <dbReference type="NCBI Taxonomy" id="2676438"/>
    <lineage>
        <taxon>Bacteria</taxon>
        <taxon>Pseudomonadati</taxon>
        <taxon>Pseudomonadota</taxon>
        <taxon>Alphaproteobacteria</taxon>
        <taxon>Rhodobacterales</taxon>
        <taxon>Paracoccaceae</taxon>
        <taxon>Pseudooceanicola</taxon>
    </lineage>
</organism>
<dbReference type="EMBL" id="WNXQ01000005">
    <property type="protein sequence ID" value="MWB78499.1"/>
    <property type="molecule type" value="Genomic_DNA"/>
</dbReference>
<protein>
    <submittedName>
        <fullName evidence="4">Uncharacterized protein</fullName>
    </submittedName>
</protein>
<name>A0A844WFU6_9RHOB</name>
<accession>A0A844WFU6</accession>
<dbReference type="Pfam" id="PF20466">
    <property type="entry name" value="MmeI_TRD"/>
    <property type="match status" value="1"/>
</dbReference>
<sequence>MLDYVTAWFFKAQGYSPSAFAFVATSSICQGEQVAPLWSRLFNAGLSISFGHMPFQWRNSAADNAGVWVVIVGLRNRPRKPVRLFDQGWVGTGSTISPYLFLGAETYVSARSTPLWRLPEIVMGSNPVDGKRLVVSPEEKNRIVNSHPEAEEFIRPYLGGDEILGGKERFCVWVDDDAVERAQACPPIAARIRECREYRKDAGRDARRYQDQPHRFAYRGTVKDLPCIAIPNSQSSKRPYLPTARVPAGTVVSKEAFAVYTTEDWVLAILSSRMHQVWLATVGGRIGNGFRYSGTLVYNTFPLPGMTDGDREELAAAGRQILKARYENYPHNLDELYSEGNFPNNLRTAHEKNDRILENLYTGKTFANDAARRDMLMKLYSVRVARENEEAA</sequence>